<dbReference type="InterPro" id="IPR001199">
    <property type="entry name" value="Cyt_B5-like_heme/steroid-bd"/>
</dbReference>
<evidence type="ECO:0000313" key="7">
    <source>
        <dbReference type="EMBL" id="EFJ11012.1"/>
    </source>
</evidence>
<gene>
    <name evidence="7" type="ORF">SELMODRAFT_127066</name>
    <name evidence="6" type="ORF">SELMODRAFT_138045</name>
</gene>
<dbReference type="EMBL" id="GL377744">
    <property type="protein sequence ID" value="EFJ04902.1"/>
    <property type="molecule type" value="Genomic_DNA"/>
</dbReference>
<dbReference type="Pfam" id="PF00173">
    <property type="entry name" value="Cyt-b5"/>
    <property type="match status" value="1"/>
</dbReference>
<dbReference type="KEGG" id="smo:SELMODRAFT_138045"/>
<name>D8SX26_SELML</name>
<evidence type="ECO:0000259" key="5">
    <source>
        <dbReference type="PROSITE" id="PS50255"/>
    </source>
</evidence>
<proteinExistence type="inferred from homology"/>
<dbReference type="OrthoDB" id="432299at2759"/>
<sequence>MPPPKQRNKVPFEKGFSQMDWLKLTQSHPDLAGLKGRSNRRMIAMEEVKQHRKQDDAWTVLRGRVYNITPYLNFHPGGLDMLMKAAGKDCTSLFNKYHAWVNAEFLLERCLLGALEQ</sequence>
<dbReference type="FunFam" id="3.10.120.10:FF:000001">
    <property type="entry name" value="Cytochrome b5 reductase 4"/>
    <property type="match status" value="1"/>
</dbReference>
<dbReference type="InterPro" id="IPR036400">
    <property type="entry name" value="Cyt_B5-like_heme/steroid_sf"/>
</dbReference>
<dbReference type="GO" id="GO:0020037">
    <property type="term" value="F:heme binding"/>
    <property type="evidence" value="ECO:0000318"/>
    <property type="project" value="GO_Central"/>
</dbReference>
<keyword evidence="8" id="KW-1185">Reference proteome</keyword>
<dbReference type="OMA" id="GHSQLDW"/>
<evidence type="ECO:0000313" key="6">
    <source>
        <dbReference type="EMBL" id="EFJ04902.1"/>
    </source>
</evidence>
<dbReference type="GO" id="GO:0004128">
    <property type="term" value="F:cytochrome-b5 reductase activity, acting on NAD(P)H"/>
    <property type="evidence" value="ECO:0000318"/>
    <property type="project" value="GO_Central"/>
</dbReference>
<dbReference type="eggNOG" id="KOG0536">
    <property type="taxonomic scope" value="Eukaryota"/>
</dbReference>
<keyword evidence="3 4" id="KW-0408">Iron</keyword>
<dbReference type="PANTHER" id="PTHR46237">
    <property type="entry name" value="CYTOCHROME B5 REDUCTASE 4 FAMILY MEMBER"/>
    <property type="match status" value="1"/>
</dbReference>
<evidence type="ECO:0000256" key="2">
    <source>
        <dbReference type="ARBA" id="ARBA00022723"/>
    </source>
</evidence>
<dbReference type="KEGG" id="smo:SELMODRAFT_127066"/>
<keyword evidence="2 4" id="KW-0479">Metal-binding</keyword>
<dbReference type="InterPro" id="IPR018506">
    <property type="entry name" value="Cyt_B5_heme-BS"/>
</dbReference>
<dbReference type="FunCoup" id="D8SX26">
    <property type="interactions" value="1044"/>
</dbReference>
<feature type="domain" description="Cytochrome b5 heme-binding" evidence="5">
    <location>
        <begin position="40"/>
        <end position="116"/>
    </location>
</feature>
<evidence type="ECO:0000256" key="4">
    <source>
        <dbReference type="RuleBase" id="RU362121"/>
    </source>
</evidence>
<dbReference type="PROSITE" id="PS50255">
    <property type="entry name" value="CYTOCHROME_B5_2"/>
    <property type="match status" value="1"/>
</dbReference>
<dbReference type="GO" id="GO:0046872">
    <property type="term" value="F:metal ion binding"/>
    <property type="evidence" value="ECO:0007669"/>
    <property type="project" value="UniProtKB-UniRule"/>
</dbReference>
<dbReference type="PANTHER" id="PTHR46237:SF1">
    <property type="entry name" value="CYTOCHROME B5 REDUCTASE 4"/>
    <property type="match status" value="1"/>
</dbReference>
<dbReference type="Gramene" id="EFJ11012">
    <property type="protein sequence ID" value="EFJ11012"/>
    <property type="gene ID" value="SELMODRAFT_127066"/>
</dbReference>
<accession>D8SX26</accession>
<dbReference type="Gene3D" id="3.10.120.10">
    <property type="entry name" value="Cytochrome b5-like heme/steroid binding domain"/>
    <property type="match status" value="1"/>
</dbReference>
<protein>
    <recommendedName>
        <fullName evidence="5">Cytochrome b5 heme-binding domain-containing protein</fullName>
    </recommendedName>
</protein>
<dbReference type="EMBL" id="GL377650">
    <property type="protein sequence ID" value="EFJ11012.1"/>
    <property type="molecule type" value="Genomic_DNA"/>
</dbReference>
<organism evidence="8">
    <name type="scientific">Selaginella moellendorffii</name>
    <name type="common">Spikemoss</name>
    <dbReference type="NCBI Taxonomy" id="88036"/>
    <lineage>
        <taxon>Eukaryota</taxon>
        <taxon>Viridiplantae</taxon>
        <taxon>Streptophyta</taxon>
        <taxon>Embryophyta</taxon>
        <taxon>Tracheophyta</taxon>
        <taxon>Lycopodiopsida</taxon>
        <taxon>Selaginellales</taxon>
        <taxon>Selaginellaceae</taxon>
        <taxon>Selaginella</taxon>
    </lineage>
</organism>
<dbReference type="PROSITE" id="PS00191">
    <property type="entry name" value="CYTOCHROME_B5_1"/>
    <property type="match status" value="1"/>
</dbReference>
<dbReference type="HOGENOM" id="CLU_046313_2_3_1"/>
<evidence type="ECO:0000313" key="8">
    <source>
        <dbReference type="Proteomes" id="UP000001514"/>
    </source>
</evidence>
<evidence type="ECO:0000256" key="1">
    <source>
        <dbReference type="ARBA" id="ARBA00022617"/>
    </source>
</evidence>
<dbReference type="SUPFAM" id="SSF55856">
    <property type="entry name" value="Cytochrome b5-like heme/steroid binding domain"/>
    <property type="match status" value="1"/>
</dbReference>
<comment type="similarity">
    <text evidence="4">Belongs to the cytochrome b5 family.</text>
</comment>
<dbReference type="GO" id="GO:0005737">
    <property type="term" value="C:cytoplasm"/>
    <property type="evidence" value="ECO:0000318"/>
    <property type="project" value="GO_Central"/>
</dbReference>
<dbReference type="STRING" id="88036.D8SX26"/>
<dbReference type="InParanoid" id="D8SX26"/>
<dbReference type="Gramene" id="EFJ04902">
    <property type="protein sequence ID" value="EFJ04902"/>
    <property type="gene ID" value="SELMODRAFT_138045"/>
</dbReference>
<evidence type="ECO:0000256" key="3">
    <source>
        <dbReference type="ARBA" id="ARBA00023004"/>
    </source>
</evidence>
<dbReference type="PRINTS" id="PR00363">
    <property type="entry name" value="CYTOCHROMEB5"/>
</dbReference>
<dbReference type="SMART" id="SM01117">
    <property type="entry name" value="Cyt-b5"/>
    <property type="match status" value="1"/>
</dbReference>
<dbReference type="InterPro" id="IPR051872">
    <property type="entry name" value="Cytochrome_b5/Flavoprotein_Rdt"/>
</dbReference>
<keyword evidence="1 4" id="KW-0349">Heme</keyword>
<reference evidence="7 8" key="1">
    <citation type="journal article" date="2011" name="Science">
        <title>The Selaginella genome identifies genetic changes associated with the evolution of vascular plants.</title>
        <authorList>
            <person name="Banks J.A."/>
            <person name="Nishiyama T."/>
            <person name="Hasebe M."/>
            <person name="Bowman J.L."/>
            <person name="Gribskov M."/>
            <person name="dePamphilis C."/>
            <person name="Albert V.A."/>
            <person name="Aono N."/>
            <person name="Aoyama T."/>
            <person name="Ambrose B.A."/>
            <person name="Ashton N.W."/>
            <person name="Axtell M.J."/>
            <person name="Barker E."/>
            <person name="Barker M.S."/>
            <person name="Bennetzen J.L."/>
            <person name="Bonawitz N.D."/>
            <person name="Chapple C."/>
            <person name="Cheng C."/>
            <person name="Correa L.G."/>
            <person name="Dacre M."/>
            <person name="DeBarry J."/>
            <person name="Dreyer I."/>
            <person name="Elias M."/>
            <person name="Engstrom E.M."/>
            <person name="Estelle M."/>
            <person name="Feng L."/>
            <person name="Finet C."/>
            <person name="Floyd S.K."/>
            <person name="Frommer W.B."/>
            <person name="Fujita T."/>
            <person name="Gramzow L."/>
            <person name="Gutensohn M."/>
            <person name="Harholt J."/>
            <person name="Hattori M."/>
            <person name="Heyl A."/>
            <person name="Hirai T."/>
            <person name="Hiwatashi Y."/>
            <person name="Ishikawa M."/>
            <person name="Iwata M."/>
            <person name="Karol K.G."/>
            <person name="Koehler B."/>
            <person name="Kolukisaoglu U."/>
            <person name="Kubo M."/>
            <person name="Kurata T."/>
            <person name="Lalonde S."/>
            <person name="Li K."/>
            <person name="Li Y."/>
            <person name="Litt A."/>
            <person name="Lyons E."/>
            <person name="Manning G."/>
            <person name="Maruyama T."/>
            <person name="Michael T.P."/>
            <person name="Mikami K."/>
            <person name="Miyazaki S."/>
            <person name="Morinaga S."/>
            <person name="Murata T."/>
            <person name="Mueller-Roeber B."/>
            <person name="Nelson D.R."/>
            <person name="Obara M."/>
            <person name="Oguri Y."/>
            <person name="Olmstead R.G."/>
            <person name="Onodera N."/>
            <person name="Petersen B.L."/>
            <person name="Pils B."/>
            <person name="Prigge M."/>
            <person name="Rensing S.A."/>
            <person name="Riano-Pachon D.M."/>
            <person name="Roberts A.W."/>
            <person name="Sato Y."/>
            <person name="Scheller H.V."/>
            <person name="Schulz B."/>
            <person name="Schulz C."/>
            <person name="Shakirov E.V."/>
            <person name="Shibagaki N."/>
            <person name="Shinohara N."/>
            <person name="Shippen D.E."/>
            <person name="Soerensen I."/>
            <person name="Sotooka R."/>
            <person name="Sugimoto N."/>
            <person name="Sugita M."/>
            <person name="Sumikawa N."/>
            <person name="Tanurdzic M."/>
            <person name="Theissen G."/>
            <person name="Ulvskov P."/>
            <person name="Wakazuki S."/>
            <person name="Weng J.K."/>
            <person name="Willats W.W."/>
            <person name="Wipf D."/>
            <person name="Wolf P.G."/>
            <person name="Yang L."/>
            <person name="Zimmer A.D."/>
            <person name="Zhu Q."/>
            <person name="Mitros T."/>
            <person name="Hellsten U."/>
            <person name="Loque D."/>
            <person name="Otillar R."/>
            <person name="Salamov A."/>
            <person name="Schmutz J."/>
            <person name="Shapiro H."/>
            <person name="Lindquist E."/>
            <person name="Lucas S."/>
            <person name="Rokhsar D."/>
            <person name="Grigoriev I.V."/>
        </authorList>
    </citation>
    <scope>NUCLEOTIDE SEQUENCE [LARGE SCALE GENOMIC DNA]</scope>
</reference>
<dbReference type="Proteomes" id="UP000001514">
    <property type="component" value="Unassembled WGS sequence"/>
</dbReference>
<dbReference type="AlphaFoldDB" id="D8SX26"/>